<reference evidence="1" key="2">
    <citation type="journal article" date="2015" name="Data Brief">
        <title>Shoot transcriptome of the giant reed, Arundo donax.</title>
        <authorList>
            <person name="Barrero R.A."/>
            <person name="Guerrero F.D."/>
            <person name="Moolhuijzen P."/>
            <person name="Goolsby J.A."/>
            <person name="Tidwell J."/>
            <person name="Bellgard S.E."/>
            <person name="Bellgard M.I."/>
        </authorList>
    </citation>
    <scope>NUCLEOTIDE SEQUENCE</scope>
    <source>
        <tissue evidence="1">Shoot tissue taken approximately 20 cm above the soil surface</tissue>
    </source>
</reference>
<protein>
    <submittedName>
        <fullName evidence="1">Uncharacterized protein</fullName>
    </submittedName>
</protein>
<dbReference type="EMBL" id="GBRH01166546">
    <property type="protein sequence ID" value="JAE31350.1"/>
    <property type="molecule type" value="Transcribed_RNA"/>
</dbReference>
<evidence type="ECO:0000313" key="1">
    <source>
        <dbReference type="EMBL" id="JAE31350.1"/>
    </source>
</evidence>
<proteinExistence type="predicted"/>
<accession>A0A0A9H298</accession>
<sequence length="49" mass="5869">MCSFLMLCIYHLLVTFCALPQYWHIMMNLFLVPLGSMFDMIIWSDFQFG</sequence>
<dbReference type="AlphaFoldDB" id="A0A0A9H298"/>
<reference evidence="1" key="1">
    <citation type="submission" date="2014-09" db="EMBL/GenBank/DDBJ databases">
        <authorList>
            <person name="Magalhaes I.L.F."/>
            <person name="Oliveira U."/>
            <person name="Santos F.R."/>
            <person name="Vidigal T.H.D.A."/>
            <person name="Brescovit A.D."/>
            <person name="Santos A.J."/>
        </authorList>
    </citation>
    <scope>NUCLEOTIDE SEQUENCE</scope>
    <source>
        <tissue evidence="1">Shoot tissue taken approximately 20 cm above the soil surface</tissue>
    </source>
</reference>
<organism evidence="1">
    <name type="scientific">Arundo donax</name>
    <name type="common">Giant reed</name>
    <name type="synonym">Donax arundinaceus</name>
    <dbReference type="NCBI Taxonomy" id="35708"/>
    <lineage>
        <taxon>Eukaryota</taxon>
        <taxon>Viridiplantae</taxon>
        <taxon>Streptophyta</taxon>
        <taxon>Embryophyta</taxon>
        <taxon>Tracheophyta</taxon>
        <taxon>Spermatophyta</taxon>
        <taxon>Magnoliopsida</taxon>
        <taxon>Liliopsida</taxon>
        <taxon>Poales</taxon>
        <taxon>Poaceae</taxon>
        <taxon>PACMAD clade</taxon>
        <taxon>Arundinoideae</taxon>
        <taxon>Arundineae</taxon>
        <taxon>Arundo</taxon>
    </lineage>
</organism>
<name>A0A0A9H298_ARUDO</name>